<organism evidence="4 5">
    <name type="scientific">Streptomyces pini</name>
    <dbReference type="NCBI Taxonomy" id="1520580"/>
    <lineage>
        <taxon>Bacteria</taxon>
        <taxon>Bacillati</taxon>
        <taxon>Actinomycetota</taxon>
        <taxon>Actinomycetes</taxon>
        <taxon>Kitasatosporales</taxon>
        <taxon>Streptomycetaceae</taxon>
        <taxon>Streptomyces</taxon>
    </lineage>
</organism>
<evidence type="ECO:0000259" key="3">
    <source>
        <dbReference type="PROSITE" id="PS50975"/>
    </source>
</evidence>
<dbReference type="InterPro" id="IPR011761">
    <property type="entry name" value="ATP-grasp"/>
</dbReference>
<feature type="compositionally biased region" description="Low complexity" evidence="2">
    <location>
        <begin position="473"/>
        <end position="489"/>
    </location>
</feature>
<protein>
    <submittedName>
        <fullName evidence="4">Predicted ATP-dependent carboligase, ATP-grasp superfamily</fullName>
    </submittedName>
</protein>
<dbReference type="SUPFAM" id="SSF56059">
    <property type="entry name" value="Glutathione synthetase ATP-binding domain-like"/>
    <property type="match status" value="1"/>
</dbReference>
<evidence type="ECO:0000256" key="1">
    <source>
        <dbReference type="PROSITE-ProRule" id="PRU00409"/>
    </source>
</evidence>
<feature type="compositionally biased region" description="Low complexity" evidence="2">
    <location>
        <begin position="449"/>
        <end position="458"/>
    </location>
</feature>
<reference evidence="5" key="1">
    <citation type="submission" date="2016-10" db="EMBL/GenBank/DDBJ databases">
        <authorList>
            <person name="Varghese N."/>
            <person name="Submissions S."/>
        </authorList>
    </citation>
    <scope>NUCLEOTIDE SEQUENCE [LARGE SCALE GENOMIC DNA]</scope>
    <source>
        <strain evidence="5">PL19</strain>
    </source>
</reference>
<evidence type="ECO:0000313" key="4">
    <source>
        <dbReference type="EMBL" id="SFK57490.1"/>
    </source>
</evidence>
<dbReference type="GO" id="GO:0046872">
    <property type="term" value="F:metal ion binding"/>
    <property type="evidence" value="ECO:0007669"/>
    <property type="project" value="InterPro"/>
</dbReference>
<dbReference type="RefSeq" id="WP_175540974.1">
    <property type="nucleotide sequence ID" value="NZ_FOSG01000007.1"/>
</dbReference>
<feature type="domain" description="ATP-grasp" evidence="3">
    <location>
        <begin position="146"/>
        <end position="340"/>
    </location>
</feature>
<dbReference type="EMBL" id="FOSG01000007">
    <property type="protein sequence ID" value="SFK57490.1"/>
    <property type="molecule type" value="Genomic_DNA"/>
</dbReference>
<gene>
    <name evidence="4" type="ORF">SAMN05192584_10753</name>
</gene>
<feature type="compositionally biased region" description="Basic and acidic residues" evidence="2">
    <location>
        <begin position="398"/>
        <end position="409"/>
    </location>
</feature>
<dbReference type="AlphaFoldDB" id="A0A1I4AMP2"/>
<dbReference type="PROSITE" id="PS50975">
    <property type="entry name" value="ATP_GRASP"/>
    <property type="match status" value="1"/>
</dbReference>
<evidence type="ECO:0000313" key="5">
    <source>
        <dbReference type="Proteomes" id="UP000198928"/>
    </source>
</evidence>
<dbReference type="GO" id="GO:0005524">
    <property type="term" value="F:ATP binding"/>
    <property type="evidence" value="ECO:0007669"/>
    <property type="project" value="UniProtKB-UniRule"/>
</dbReference>
<dbReference type="Gene3D" id="3.30.470.20">
    <property type="entry name" value="ATP-grasp fold, B domain"/>
    <property type="match status" value="1"/>
</dbReference>
<evidence type="ECO:0000256" key="2">
    <source>
        <dbReference type="SAM" id="MobiDB-lite"/>
    </source>
</evidence>
<keyword evidence="4" id="KW-0436">Ligase</keyword>
<accession>A0A1I4AMP2</accession>
<feature type="region of interest" description="Disordered" evidence="2">
    <location>
        <begin position="379"/>
        <end position="409"/>
    </location>
</feature>
<keyword evidence="1" id="KW-0547">Nucleotide-binding</keyword>
<keyword evidence="5" id="KW-1185">Reference proteome</keyword>
<feature type="region of interest" description="Disordered" evidence="2">
    <location>
        <begin position="449"/>
        <end position="497"/>
    </location>
</feature>
<keyword evidence="1" id="KW-0067">ATP-binding</keyword>
<sequence length="497" mass="53116">MSPPFDTEVPVLLLRLDRNPFHHGTLGAIRSLGRAGVEVHAVVESPHCPIGRSRYLRQGHQLPADGVRGAHRTGETVDAGGASDDRLERMLRQISDRIGRPAVLIPMDDMGAIAAARLAGRLAGRFLLPEQPPELPQRVADKARLAAMCAELDIPHPPTVSPRSAGEAAAAARELGLPLIAKWSRPWLLPQGGTLRSTTVVTTEDQARVLYRRSGEAGSRLLLQRLVPGGRDTDWFFHGCFTGGAVRLAGGAGRKERSWPVDAGLTAVGRWLPNPEVERVARLLAEHLDYRGILDLDFRFDTATGTYRLLDFNPRPGAQFRLFTDRSGLDVVRALHLDLTGRTAAPADPVPGRLFVAENYALLSSLAALPSEGLPLTSARRGRRTAAGGMDAAGGEEDAGKGRSRPRETETAWFAADDPAPFLAMTASWLGQGGRKTVVRLGRRLLRPGRPAVRVPAPEGAGGSGRSGRSGRADAAGAPLGAPRAPADLRTTEHPTA</sequence>
<name>A0A1I4AMP2_9ACTN</name>
<dbReference type="GO" id="GO:0016874">
    <property type="term" value="F:ligase activity"/>
    <property type="evidence" value="ECO:0007669"/>
    <property type="project" value="UniProtKB-KW"/>
</dbReference>
<proteinExistence type="predicted"/>
<dbReference type="Proteomes" id="UP000198928">
    <property type="component" value="Unassembled WGS sequence"/>
</dbReference>